<dbReference type="Pfam" id="PF03279">
    <property type="entry name" value="Lip_A_acyltrans"/>
    <property type="match status" value="1"/>
</dbReference>
<evidence type="ECO:0000256" key="7">
    <source>
        <dbReference type="SAM" id="MobiDB-lite"/>
    </source>
</evidence>
<keyword evidence="9" id="KW-1185">Reference proteome</keyword>
<keyword evidence="3" id="KW-0997">Cell inner membrane</keyword>
<organism evidence="8 9">
    <name type="scientific">Streptomyces himalayensis subsp. aureolus</name>
    <dbReference type="NCBI Taxonomy" id="2758039"/>
    <lineage>
        <taxon>Bacteria</taxon>
        <taxon>Bacillati</taxon>
        <taxon>Actinomycetota</taxon>
        <taxon>Actinomycetes</taxon>
        <taxon>Kitasatosporales</taxon>
        <taxon>Streptomycetaceae</taxon>
        <taxon>Streptomyces</taxon>
        <taxon>Streptomyces himalayensis</taxon>
    </lineage>
</organism>
<sequence>MSPVQDRLSDALYGLGWATVKNLPEPVAVRLGRTIADIAWKRRGKGVQRLEANLARVVPDASPERLAELSKAGMRSYLRYWMESFRLPVWSKERVNVAVEVKDIHYVTDSLAAGRGVIIALPHLANWDLAGAWVTTHLGVPFTTVAERLKPETLYDRFVAYREGLGMEVLPHTGGSAFGTLARRLRAGGMVCLVAERDLSESGVEVQFFGEATRMPAGPAMLAQQTGALLLPVTLWYDDSPVMKGCVHPPISVPETGTRAEKTSVMTQAMAGAFATGIAEHPEDWHMLQRLWLADLEPGKGPRASAEPAEPGEPSGSADAGNPSGSAGAGERA</sequence>
<evidence type="ECO:0000256" key="3">
    <source>
        <dbReference type="ARBA" id="ARBA00022519"/>
    </source>
</evidence>
<comment type="subcellular location">
    <subcellularLocation>
        <location evidence="1">Cell inner membrane</location>
    </subcellularLocation>
</comment>
<dbReference type="InterPro" id="IPR004960">
    <property type="entry name" value="LipA_acyltrans"/>
</dbReference>
<dbReference type="RefSeq" id="WP_181864025.1">
    <property type="nucleotide sequence ID" value="NZ_JACEQY010000010.1"/>
</dbReference>
<keyword evidence="4 8" id="KW-0808">Transferase</keyword>
<reference evidence="8 9" key="1">
    <citation type="submission" date="2020-07" db="EMBL/GenBank/DDBJ databases">
        <title>Streptomyces isolated from Indian soil.</title>
        <authorList>
            <person name="Mandal S."/>
            <person name="Maiti P.K."/>
        </authorList>
    </citation>
    <scope>NUCLEOTIDE SEQUENCE [LARGE SCALE GENOMIC DNA]</scope>
    <source>
        <strain evidence="8 9">PSKA54</strain>
    </source>
</reference>
<dbReference type="PANTHER" id="PTHR30606">
    <property type="entry name" value="LIPID A BIOSYNTHESIS LAUROYL ACYLTRANSFERASE"/>
    <property type="match status" value="1"/>
</dbReference>
<evidence type="ECO:0000256" key="1">
    <source>
        <dbReference type="ARBA" id="ARBA00004533"/>
    </source>
</evidence>
<accession>A0A7W2HFS6</accession>
<protein>
    <submittedName>
        <fullName evidence="8">Phosphatidylinositol mannoside acyltransferase</fullName>
    </submittedName>
</protein>
<gene>
    <name evidence="8" type="ORF">H1V43_12300</name>
</gene>
<dbReference type="AlphaFoldDB" id="A0A7W2HFS6"/>
<dbReference type="PANTHER" id="PTHR30606:SF10">
    <property type="entry name" value="PHOSPHATIDYLINOSITOL MANNOSIDE ACYLTRANSFERASE"/>
    <property type="match status" value="1"/>
</dbReference>
<evidence type="ECO:0000313" key="8">
    <source>
        <dbReference type="EMBL" id="MBA4862156.1"/>
    </source>
</evidence>
<dbReference type="NCBIfam" id="NF005919">
    <property type="entry name" value="PRK07920.1"/>
    <property type="match status" value="1"/>
</dbReference>
<dbReference type="GO" id="GO:0005886">
    <property type="term" value="C:plasma membrane"/>
    <property type="evidence" value="ECO:0007669"/>
    <property type="project" value="UniProtKB-SubCell"/>
</dbReference>
<dbReference type="CDD" id="cd07984">
    <property type="entry name" value="LPLAT_LABLAT-like"/>
    <property type="match status" value="1"/>
</dbReference>
<dbReference type="EMBL" id="JACEQY010000010">
    <property type="protein sequence ID" value="MBA4862156.1"/>
    <property type="molecule type" value="Genomic_DNA"/>
</dbReference>
<comment type="caution">
    <text evidence="8">The sequence shown here is derived from an EMBL/GenBank/DDBJ whole genome shotgun (WGS) entry which is preliminary data.</text>
</comment>
<evidence type="ECO:0000256" key="2">
    <source>
        <dbReference type="ARBA" id="ARBA00022475"/>
    </source>
</evidence>
<evidence type="ECO:0000256" key="5">
    <source>
        <dbReference type="ARBA" id="ARBA00023136"/>
    </source>
</evidence>
<dbReference type="GO" id="GO:0009247">
    <property type="term" value="P:glycolipid biosynthetic process"/>
    <property type="evidence" value="ECO:0007669"/>
    <property type="project" value="UniProtKB-ARBA"/>
</dbReference>
<evidence type="ECO:0000256" key="6">
    <source>
        <dbReference type="ARBA" id="ARBA00023315"/>
    </source>
</evidence>
<proteinExistence type="predicted"/>
<feature type="region of interest" description="Disordered" evidence="7">
    <location>
        <begin position="298"/>
        <end position="333"/>
    </location>
</feature>
<evidence type="ECO:0000313" key="9">
    <source>
        <dbReference type="Proteomes" id="UP000586976"/>
    </source>
</evidence>
<dbReference type="GO" id="GO:0016746">
    <property type="term" value="F:acyltransferase activity"/>
    <property type="evidence" value="ECO:0007669"/>
    <property type="project" value="UniProtKB-KW"/>
</dbReference>
<dbReference type="Proteomes" id="UP000586976">
    <property type="component" value="Unassembled WGS sequence"/>
</dbReference>
<keyword evidence="6 8" id="KW-0012">Acyltransferase</keyword>
<name>A0A7W2HFS6_9ACTN</name>
<keyword evidence="2" id="KW-1003">Cell membrane</keyword>
<keyword evidence="5" id="KW-0472">Membrane</keyword>
<evidence type="ECO:0000256" key="4">
    <source>
        <dbReference type="ARBA" id="ARBA00022679"/>
    </source>
</evidence>